<organism evidence="2 3">
    <name type="scientific">Prorocentrum cordatum</name>
    <dbReference type="NCBI Taxonomy" id="2364126"/>
    <lineage>
        <taxon>Eukaryota</taxon>
        <taxon>Sar</taxon>
        <taxon>Alveolata</taxon>
        <taxon>Dinophyceae</taxon>
        <taxon>Prorocentrales</taxon>
        <taxon>Prorocentraceae</taxon>
        <taxon>Prorocentrum</taxon>
    </lineage>
</organism>
<evidence type="ECO:0000256" key="1">
    <source>
        <dbReference type="SAM" id="MobiDB-lite"/>
    </source>
</evidence>
<comment type="caution">
    <text evidence="2">The sequence shown here is derived from an EMBL/GenBank/DDBJ whole genome shotgun (WGS) entry which is preliminary data.</text>
</comment>
<accession>A0ABN9Y4T0</accession>
<gene>
    <name evidence="2" type="ORF">PCOR1329_LOCUS82531</name>
</gene>
<protein>
    <submittedName>
        <fullName evidence="2">Uncharacterized protein</fullName>
    </submittedName>
</protein>
<reference evidence="2" key="1">
    <citation type="submission" date="2023-10" db="EMBL/GenBank/DDBJ databases">
        <authorList>
            <person name="Chen Y."/>
            <person name="Shah S."/>
            <person name="Dougan E. K."/>
            <person name="Thang M."/>
            <person name="Chan C."/>
        </authorList>
    </citation>
    <scope>NUCLEOTIDE SEQUENCE [LARGE SCALE GENOMIC DNA]</scope>
</reference>
<dbReference type="EMBL" id="CAUYUJ010021879">
    <property type="protein sequence ID" value="CAK0907550.1"/>
    <property type="molecule type" value="Genomic_DNA"/>
</dbReference>
<evidence type="ECO:0000313" key="2">
    <source>
        <dbReference type="EMBL" id="CAK0907550.1"/>
    </source>
</evidence>
<proteinExistence type="predicted"/>
<dbReference type="Proteomes" id="UP001189429">
    <property type="component" value="Unassembled WGS sequence"/>
</dbReference>
<evidence type="ECO:0000313" key="3">
    <source>
        <dbReference type="Proteomes" id="UP001189429"/>
    </source>
</evidence>
<sequence length="105" mass="11186">MRSFLAPVPAIPIIQGARLFLSPRRRRGSCSSTGGTPSTPSPTTSSARVSFRDMDNNYCTLLKFYAYGNTGVGSLGVRGETWCYVSDKCTDLNGGRTATGKGRVG</sequence>
<name>A0ABN9Y4T0_9DINO</name>
<keyword evidence="3" id="KW-1185">Reference proteome</keyword>
<feature type="compositionally biased region" description="Low complexity" evidence="1">
    <location>
        <begin position="29"/>
        <end position="46"/>
    </location>
</feature>
<feature type="region of interest" description="Disordered" evidence="1">
    <location>
        <begin position="24"/>
        <end position="49"/>
    </location>
</feature>